<dbReference type="EMBL" id="FNFO01000003">
    <property type="protein sequence ID" value="SDK61381.1"/>
    <property type="molecule type" value="Genomic_DNA"/>
</dbReference>
<dbReference type="STRING" id="1075417.SAMN05421823_10368"/>
<evidence type="ECO:0000313" key="3">
    <source>
        <dbReference type="Proteomes" id="UP000198510"/>
    </source>
</evidence>
<dbReference type="AlphaFoldDB" id="A0A1G9DBV3"/>
<evidence type="ECO:0000313" key="2">
    <source>
        <dbReference type="EMBL" id="SDK61381.1"/>
    </source>
</evidence>
<reference evidence="2 3" key="1">
    <citation type="submission" date="2016-10" db="EMBL/GenBank/DDBJ databases">
        <authorList>
            <person name="de Groot N.N."/>
        </authorList>
    </citation>
    <scope>NUCLEOTIDE SEQUENCE [LARGE SCALE GENOMIC DNA]</scope>
    <source>
        <strain evidence="2 3">DSM 25186</strain>
    </source>
</reference>
<dbReference type="Pfam" id="PF12867">
    <property type="entry name" value="DinB_2"/>
    <property type="match status" value="1"/>
</dbReference>
<dbReference type="InterPro" id="IPR024775">
    <property type="entry name" value="DinB-like"/>
</dbReference>
<evidence type="ECO:0000259" key="1">
    <source>
        <dbReference type="Pfam" id="PF12867"/>
    </source>
</evidence>
<feature type="domain" description="DinB-like" evidence="1">
    <location>
        <begin position="37"/>
        <end position="183"/>
    </location>
</feature>
<proteinExistence type="predicted"/>
<dbReference type="Proteomes" id="UP000198510">
    <property type="component" value="Unassembled WGS sequence"/>
</dbReference>
<gene>
    <name evidence="2" type="ORF">SAMN05421823_10368</name>
</gene>
<dbReference type="Gene3D" id="1.20.120.450">
    <property type="entry name" value="dinb family like domain"/>
    <property type="match status" value="1"/>
</dbReference>
<protein>
    <submittedName>
        <fullName evidence="2">DinB superfamily protein</fullName>
    </submittedName>
</protein>
<organism evidence="2 3">
    <name type="scientific">Catalinimonas alkaloidigena</name>
    <dbReference type="NCBI Taxonomy" id="1075417"/>
    <lineage>
        <taxon>Bacteria</taxon>
        <taxon>Pseudomonadati</taxon>
        <taxon>Bacteroidota</taxon>
        <taxon>Cytophagia</taxon>
        <taxon>Cytophagales</taxon>
        <taxon>Catalimonadaceae</taxon>
        <taxon>Catalinimonas</taxon>
    </lineage>
</organism>
<dbReference type="InterPro" id="IPR034660">
    <property type="entry name" value="DinB/YfiT-like"/>
</dbReference>
<keyword evidence="3" id="KW-1185">Reference proteome</keyword>
<accession>A0A1G9DBV3</accession>
<sequence length="195" mass="22568">MNGLLVSAVAKKFTCKTLLEEKAEEVRQITEFVQTQLENLPEEILRHRPAPDAWSAIECLDHLNRTADILLRRMEDAMPKIGTAVEVFRSRYFGEQMVQIMSSPNKQRISINSIKPAAGLPTSVVFDRFYHHQRWLLRLIQEAHHKDLNKGRITSLIGPLIRYRLGDTIRIIVVHEWRHLRQAEQALQTASKKLS</sequence>
<name>A0A1G9DBV3_9BACT</name>
<dbReference type="SUPFAM" id="SSF109854">
    <property type="entry name" value="DinB/YfiT-like putative metalloenzymes"/>
    <property type="match status" value="1"/>
</dbReference>